<dbReference type="InterPro" id="IPR006805">
    <property type="entry name" value="Anth_synth_I_N"/>
</dbReference>
<dbReference type="EMBL" id="BMJI01000006">
    <property type="protein sequence ID" value="GGC89035.1"/>
    <property type="molecule type" value="Genomic_DNA"/>
</dbReference>
<dbReference type="NCBIfam" id="TIGR00564">
    <property type="entry name" value="trpE_most"/>
    <property type="match status" value="1"/>
</dbReference>
<evidence type="ECO:0000256" key="14">
    <source>
        <dbReference type="ARBA" id="ARBA00047683"/>
    </source>
</evidence>
<proteinExistence type="inferred from homology"/>
<feature type="domain" description="Anthranilate synthase component I N-terminal" evidence="18">
    <location>
        <begin position="33"/>
        <end position="174"/>
    </location>
</feature>
<comment type="similarity">
    <text evidence="3 15">Belongs to the anthranilate synthase component I family.</text>
</comment>
<dbReference type="RefSeq" id="WP_188667702.1">
    <property type="nucleotide sequence ID" value="NZ_BMJI01000006.1"/>
</dbReference>
<keyword evidence="12 15" id="KW-0456">Lyase</keyword>
<dbReference type="PRINTS" id="PR00095">
    <property type="entry name" value="ANTSNTHASEI"/>
</dbReference>
<feature type="domain" description="Chorismate-utilising enzyme C-terminal" evidence="17">
    <location>
        <begin position="240"/>
        <end position="498"/>
    </location>
</feature>
<evidence type="ECO:0000256" key="5">
    <source>
        <dbReference type="ARBA" id="ARBA00012266"/>
    </source>
</evidence>
<dbReference type="InterPro" id="IPR005256">
    <property type="entry name" value="Anth_synth_I_PabB"/>
</dbReference>
<gene>
    <name evidence="15" type="primary">trpE</name>
    <name evidence="19" type="ORF">GCM10011512_14930</name>
</gene>
<evidence type="ECO:0000313" key="20">
    <source>
        <dbReference type="Proteomes" id="UP000597761"/>
    </source>
</evidence>
<evidence type="ECO:0000256" key="9">
    <source>
        <dbReference type="ARBA" id="ARBA00022822"/>
    </source>
</evidence>
<dbReference type="Gene3D" id="3.60.120.10">
    <property type="entry name" value="Anthranilate synthase"/>
    <property type="match status" value="1"/>
</dbReference>
<dbReference type="EC" id="4.1.3.27" evidence="5 15"/>
<dbReference type="PANTHER" id="PTHR11236">
    <property type="entry name" value="AMINOBENZOATE/ANTHRANILATE SYNTHASE"/>
    <property type="match status" value="1"/>
</dbReference>
<keyword evidence="11 15" id="KW-0057">Aromatic amino acid biosynthesis</keyword>
<comment type="caution">
    <text evidence="19">The sequence shown here is derived from an EMBL/GenBank/DDBJ whole genome shotgun (WGS) entry which is preliminary data.</text>
</comment>
<keyword evidence="7 15" id="KW-0028">Amino-acid biosynthesis</keyword>
<comment type="cofactor">
    <cofactor evidence="1 15">
        <name>Mg(2+)</name>
        <dbReference type="ChEBI" id="CHEBI:18420"/>
    </cofactor>
</comment>
<comment type="subunit">
    <text evidence="4 15">Heterotetramer consisting of two non-identical subunits: a beta subunit (TrpG) and a large alpha subunit (TrpE).</text>
</comment>
<evidence type="ECO:0000256" key="13">
    <source>
        <dbReference type="ARBA" id="ARBA00025634"/>
    </source>
</evidence>
<evidence type="ECO:0000256" key="10">
    <source>
        <dbReference type="ARBA" id="ARBA00022842"/>
    </source>
</evidence>
<evidence type="ECO:0000256" key="8">
    <source>
        <dbReference type="ARBA" id="ARBA00022723"/>
    </source>
</evidence>
<evidence type="ECO:0000256" key="3">
    <source>
        <dbReference type="ARBA" id="ARBA00009562"/>
    </source>
</evidence>
<evidence type="ECO:0000313" key="19">
    <source>
        <dbReference type="EMBL" id="GGC89035.1"/>
    </source>
</evidence>
<sequence length="559" mass="61057">MAAFGVVTPTLEEFRELAAHRRVIPVRVRVIADGVTPVSLYQRLAGDRPATFLLESAAVGGLWSRYSFIGVNARATLTTKDGRAHWLGTPPLGVPTDGDPVVALRDTVDALRTDRFDGLPPLTSGMVGFIGWESVRHWEKLTSPPEDDLQLPELAMSLVSDVAVHDNKEGTVWLIANAINFDGTDARVDEAWHDAVDRVHAMLRTLAEPHPVDPVRVMEPGPDGTDDVDVAAHVRQSWPEERYLAAIEHGKRAIVDGEVFQVVISRRFEADCAASPLDVYRVLRRTNPSPYMYLFRLQDADGRDYAIVGSSPESLVKVEGDTVITHPIAGSRPRGATAEEDHALAEELLADEKERSEHLMLVDLSRNDISKVCVPGTVDVTEFMQIERFSHIMHLVSTVMGRLRPGASAYDVLAATFPAGTLSGAPKPRAMRLLDELEPHRRGAYGGVAGYLDFAGDMDMAITIRTALLRDGKAWVQAGGGIVADSDPATEAQESVNKAAAPMRAVLLASRLREVDHAWLDARERADRHVAGHRMAARFERSEDDAGADRAGTGPGERR</sequence>
<comment type="function">
    <text evidence="13 15">Part of a heterotetrameric complex that catalyzes the two-step biosynthesis of anthranilate, an intermediate in the biosynthesis of L-tryptophan. In the first step, the glutamine-binding beta subunit (TrpG) of anthranilate synthase (AS) provides the glutamine amidotransferase activity which generates ammonia as a substrate that, along with chorismate, is used in the second step, catalyzed by the large alpha subunit of AS (TrpE) to produce anthranilate. In the absence of TrpG, TrpE can synthesize anthranilate directly from chorismate and high concentrations of ammonia.</text>
</comment>
<accession>A0ABQ1P484</accession>
<name>A0ABQ1P484_9MICC</name>
<keyword evidence="8 15" id="KW-0479">Metal-binding</keyword>
<dbReference type="InterPro" id="IPR019999">
    <property type="entry name" value="Anth_synth_I-like"/>
</dbReference>
<dbReference type="Proteomes" id="UP000597761">
    <property type="component" value="Unassembled WGS sequence"/>
</dbReference>
<evidence type="ECO:0000256" key="7">
    <source>
        <dbReference type="ARBA" id="ARBA00022605"/>
    </source>
</evidence>
<keyword evidence="20" id="KW-1185">Reference proteome</keyword>
<evidence type="ECO:0000256" key="4">
    <source>
        <dbReference type="ARBA" id="ARBA00011575"/>
    </source>
</evidence>
<keyword evidence="9 15" id="KW-0822">Tryptophan biosynthesis</keyword>
<dbReference type="InterPro" id="IPR005801">
    <property type="entry name" value="ADC_synthase"/>
</dbReference>
<evidence type="ECO:0000256" key="1">
    <source>
        <dbReference type="ARBA" id="ARBA00001946"/>
    </source>
</evidence>
<dbReference type="Pfam" id="PF00425">
    <property type="entry name" value="Chorismate_bind"/>
    <property type="match status" value="1"/>
</dbReference>
<evidence type="ECO:0000256" key="15">
    <source>
        <dbReference type="RuleBase" id="RU364045"/>
    </source>
</evidence>
<evidence type="ECO:0000256" key="6">
    <source>
        <dbReference type="ARBA" id="ARBA00020653"/>
    </source>
</evidence>
<evidence type="ECO:0000256" key="2">
    <source>
        <dbReference type="ARBA" id="ARBA00004873"/>
    </source>
</evidence>
<dbReference type="SUPFAM" id="SSF56322">
    <property type="entry name" value="ADC synthase"/>
    <property type="match status" value="1"/>
</dbReference>
<dbReference type="InterPro" id="IPR015890">
    <property type="entry name" value="Chorismate_C"/>
</dbReference>
<protein>
    <recommendedName>
        <fullName evidence="6 15">Anthranilate synthase component 1</fullName>
        <ecNumber evidence="5 15">4.1.3.27</ecNumber>
    </recommendedName>
</protein>
<evidence type="ECO:0000256" key="16">
    <source>
        <dbReference type="SAM" id="MobiDB-lite"/>
    </source>
</evidence>
<feature type="region of interest" description="Disordered" evidence="16">
    <location>
        <begin position="536"/>
        <end position="559"/>
    </location>
</feature>
<comment type="catalytic activity">
    <reaction evidence="14 15">
        <text>chorismate + L-glutamine = anthranilate + pyruvate + L-glutamate + H(+)</text>
        <dbReference type="Rhea" id="RHEA:21732"/>
        <dbReference type="ChEBI" id="CHEBI:15361"/>
        <dbReference type="ChEBI" id="CHEBI:15378"/>
        <dbReference type="ChEBI" id="CHEBI:16567"/>
        <dbReference type="ChEBI" id="CHEBI:29748"/>
        <dbReference type="ChEBI" id="CHEBI:29985"/>
        <dbReference type="ChEBI" id="CHEBI:58359"/>
        <dbReference type="EC" id="4.1.3.27"/>
    </reaction>
</comment>
<dbReference type="NCBIfam" id="NF010086">
    <property type="entry name" value="PRK13571.1"/>
    <property type="match status" value="1"/>
</dbReference>
<comment type="pathway">
    <text evidence="2 15">Amino-acid biosynthesis; L-tryptophan biosynthesis; L-tryptophan from chorismate: step 1/5.</text>
</comment>
<evidence type="ECO:0000259" key="17">
    <source>
        <dbReference type="Pfam" id="PF00425"/>
    </source>
</evidence>
<reference evidence="20" key="1">
    <citation type="journal article" date="2019" name="Int. J. Syst. Evol. Microbiol.">
        <title>The Global Catalogue of Microorganisms (GCM) 10K type strain sequencing project: providing services to taxonomists for standard genome sequencing and annotation.</title>
        <authorList>
            <consortium name="The Broad Institute Genomics Platform"/>
            <consortium name="The Broad Institute Genome Sequencing Center for Infectious Disease"/>
            <person name="Wu L."/>
            <person name="Ma J."/>
        </authorList>
    </citation>
    <scope>NUCLEOTIDE SEQUENCE [LARGE SCALE GENOMIC DNA]</scope>
    <source>
        <strain evidence="20">CGMCC 1.15480</strain>
    </source>
</reference>
<keyword evidence="10 15" id="KW-0460">Magnesium</keyword>
<dbReference type="PANTHER" id="PTHR11236:SF46">
    <property type="entry name" value="ANTHRANILATE SYNTHASE COMPONENT 1"/>
    <property type="match status" value="1"/>
</dbReference>
<evidence type="ECO:0000256" key="12">
    <source>
        <dbReference type="ARBA" id="ARBA00023239"/>
    </source>
</evidence>
<evidence type="ECO:0000259" key="18">
    <source>
        <dbReference type="Pfam" id="PF04715"/>
    </source>
</evidence>
<evidence type="ECO:0000256" key="11">
    <source>
        <dbReference type="ARBA" id="ARBA00023141"/>
    </source>
</evidence>
<organism evidence="19 20">
    <name type="scientific">Tersicoccus solisilvae</name>
    <dbReference type="NCBI Taxonomy" id="1882339"/>
    <lineage>
        <taxon>Bacteria</taxon>
        <taxon>Bacillati</taxon>
        <taxon>Actinomycetota</taxon>
        <taxon>Actinomycetes</taxon>
        <taxon>Micrococcales</taxon>
        <taxon>Micrococcaceae</taxon>
        <taxon>Tersicoccus</taxon>
    </lineage>
</organism>
<dbReference type="Pfam" id="PF04715">
    <property type="entry name" value="Anth_synt_I_N"/>
    <property type="match status" value="1"/>
</dbReference>